<dbReference type="SUPFAM" id="SSF53335">
    <property type="entry name" value="S-adenosyl-L-methionine-dependent methyltransferases"/>
    <property type="match status" value="1"/>
</dbReference>
<evidence type="ECO:0000256" key="1">
    <source>
        <dbReference type="ARBA" id="ARBA00004167"/>
    </source>
</evidence>
<feature type="transmembrane region" description="Helical" evidence="8">
    <location>
        <begin position="473"/>
        <end position="490"/>
    </location>
</feature>
<dbReference type="GO" id="GO:0016020">
    <property type="term" value="C:membrane"/>
    <property type="evidence" value="ECO:0007669"/>
    <property type="project" value="UniProtKB-SubCell"/>
</dbReference>
<keyword evidence="10" id="KW-1185">Reference proteome</keyword>
<dbReference type="PANTHER" id="PTHR21461">
    <property type="entry name" value="GLYCOSYLTRANSFERASE FAMILY 92 PROTEIN"/>
    <property type="match status" value="1"/>
</dbReference>
<evidence type="ECO:0000313" key="9">
    <source>
        <dbReference type="EMBL" id="OXA64444.1"/>
    </source>
</evidence>
<dbReference type="PANTHER" id="PTHR21461:SF69">
    <property type="entry name" value="GLYCOSYLTRANSFERASE FAMILY 92 PROTEIN"/>
    <property type="match status" value="1"/>
</dbReference>
<evidence type="ECO:0000256" key="4">
    <source>
        <dbReference type="ARBA" id="ARBA00022679"/>
    </source>
</evidence>
<dbReference type="GO" id="GO:0005737">
    <property type="term" value="C:cytoplasm"/>
    <property type="evidence" value="ECO:0007669"/>
    <property type="project" value="TreeGrafter"/>
</dbReference>
<evidence type="ECO:0000256" key="8">
    <source>
        <dbReference type="SAM" id="Phobius"/>
    </source>
</evidence>
<comment type="subcellular location">
    <subcellularLocation>
        <location evidence="1">Membrane</location>
        <topology evidence="1">Single-pass membrane protein</topology>
    </subcellularLocation>
</comment>
<organism evidence="9 10">
    <name type="scientific">Folsomia candida</name>
    <name type="common">Springtail</name>
    <dbReference type="NCBI Taxonomy" id="158441"/>
    <lineage>
        <taxon>Eukaryota</taxon>
        <taxon>Metazoa</taxon>
        <taxon>Ecdysozoa</taxon>
        <taxon>Arthropoda</taxon>
        <taxon>Hexapoda</taxon>
        <taxon>Collembola</taxon>
        <taxon>Entomobryomorpha</taxon>
        <taxon>Isotomoidea</taxon>
        <taxon>Isotomidae</taxon>
        <taxon>Proisotominae</taxon>
        <taxon>Folsomia</taxon>
    </lineage>
</organism>
<protein>
    <recommendedName>
        <fullName evidence="11">Glycosyltransferase family 92 protein</fullName>
    </recommendedName>
</protein>
<dbReference type="InterPro" id="IPR008166">
    <property type="entry name" value="Glyco_transf_92"/>
</dbReference>
<dbReference type="Proteomes" id="UP000198287">
    <property type="component" value="Unassembled WGS sequence"/>
</dbReference>
<feature type="transmembrane region" description="Helical" evidence="8">
    <location>
        <begin position="12"/>
        <end position="30"/>
    </location>
</feature>
<keyword evidence="6 8" id="KW-1133">Transmembrane helix</keyword>
<dbReference type="OrthoDB" id="2526284at2759"/>
<dbReference type="InterPro" id="IPR029063">
    <property type="entry name" value="SAM-dependent_MTases_sf"/>
</dbReference>
<dbReference type="AlphaFoldDB" id="A0A226F4U7"/>
<dbReference type="GO" id="GO:0016757">
    <property type="term" value="F:glycosyltransferase activity"/>
    <property type="evidence" value="ECO:0007669"/>
    <property type="project" value="UniProtKB-KW"/>
</dbReference>
<keyword evidence="4" id="KW-0808">Transferase</keyword>
<accession>A0A226F4U7</accession>
<evidence type="ECO:0000256" key="5">
    <source>
        <dbReference type="ARBA" id="ARBA00022692"/>
    </source>
</evidence>
<evidence type="ECO:0000256" key="6">
    <source>
        <dbReference type="ARBA" id="ARBA00022989"/>
    </source>
</evidence>
<dbReference type="Pfam" id="PF01697">
    <property type="entry name" value="Glyco_transf_92"/>
    <property type="match status" value="1"/>
</dbReference>
<gene>
    <name evidence="9" type="ORF">Fcan01_00507</name>
</gene>
<keyword evidence="3" id="KW-0328">Glycosyltransferase</keyword>
<evidence type="ECO:0000256" key="3">
    <source>
        <dbReference type="ARBA" id="ARBA00022676"/>
    </source>
</evidence>
<comment type="caution">
    <text evidence="9">The sequence shown here is derived from an EMBL/GenBank/DDBJ whole genome shotgun (WGS) entry which is preliminary data.</text>
</comment>
<evidence type="ECO:0000256" key="2">
    <source>
        <dbReference type="ARBA" id="ARBA00007647"/>
    </source>
</evidence>
<keyword evidence="7 8" id="KW-0472">Membrane</keyword>
<proteinExistence type="inferred from homology"/>
<dbReference type="EMBL" id="LNIX01000001">
    <property type="protein sequence ID" value="OXA64444.1"/>
    <property type="molecule type" value="Genomic_DNA"/>
</dbReference>
<evidence type="ECO:0000313" key="10">
    <source>
        <dbReference type="Proteomes" id="UP000198287"/>
    </source>
</evidence>
<evidence type="ECO:0000256" key="7">
    <source>
        <dbReference type="ARBA" id="ARBA00023136"/>
    </source>
</evidence>
<sequence>MSQFILSDRFQAGFIILILTVIVMIALFSSNEYNTAWKTIYFPRPNIESVSFMTRFNQTLGFQPVGDGLFLYSAYYFKDERDGKPAKIRIVGLDVKAEARDVYCVFLGSGGESYNETNNGQLITIKGYKTICKDPYGLGHKYGPAYVDCELPNNTLVDPPKFVSIYHANYSLEIIGNILKINYPPPRQEKLMYKVASCTQPFYTWADNMGKPVELVEWMEYQLMMGVEHFLFYNISMSPAFATVLQSYGDVVTLLPFELLVSEIMSHGQFVQANDCVYRYRDVAKYVTTLDIDEFLIPSDKFSNYGDMIDFIMESEDVKKLGGVINQLNWQSYFSFANWPTRDMSNSSTDFFDANLLRLTTRIKFQEGYQSKFVELPNNVLESTVHFVTIAVDGSAGYTPPYDVGHYLHLKECIPYFEKPNPILKENATCLGTIYEENLNPSIRFGDILSKKVSEREVPQGAKIMSLVIQNNPIVKIIVGIAAIVLYFHWMTQLHERQDILFKKSVADTHGILRSFEATTLASYESLKDVVLSLSLSQPTQPPARNTKDFGVADRGFWQGTDATSRHVFDEPLATALIEFLRGENVKTLLELGCGTGAYAKQMKAAGILVACYDGNPQTQDLSEGRCGVVDLSKPLDFVNSNGHFHSNWAIEGQGGTSHVNNHNNSYIRDKIEQKGFTSDFKTEKVFRKEATRGWFKNTIMQVFKATYVFAKSVSLKHLCAEKTELLAGKQLSSLTMEKAVSSDEIVGESANSTSKESHWEFLRHQLRTATNYTNAVESFKTNVLSNHLGESRSSFENWVKVVNNVAVGMTPCHPSDPHCTCGGTCSNNHTNDLASTDANRCSCNCSNCYHRRPENSPKPEPPRPEYLTHIKHVSHFQC</sequence>
<name>A0A226F4U7_FOLCA</name>
<keyword evidence="5 8" id="KW-0812">Transmembrane</keyword>
<reference evidence="9 10" key="1">
    <citation type="submission" date="2015-12" db="EMBL/GenBank/DDBJ databases">
        <title>The genome of Folsomia candida.</title>
        <authorList>
            <person name="Faddeeva A."/>
            <person name="Derks M.F."/>
            <person name="Anvar Y."/>
            <person name="Smit S."/>
            <person name="Van Straalen N."/>
            <person name="Roelofs D."/>
        </authorList>
    </citation>
    <scope>NUCLEOTIDE SEQUENCE [LARGE SCALE GENOMIC DNA]</scope>
    <source>
        <strain evidence="9 10">VU population</strain>
        <tissue evidence="9">Whole body</tissue>
    </source>
</reference>
<evidence type="ECO:0008006" key="11">
    <source>
        <dbReference type="Google" id="ProtNLM"/>
    </source>
</evidence>
<comment type="similarity">
    <text evidence="2">Belongs to the glycosyltransferase 92 family.</text>
</comment>